<reference evidence="1 2" key="3">
    <citation type="journal article" date="2013" name="PLoS ONE">
        <title>Candidate genes that may be responsible for the unusual resistances exhibited by Bacillus pumilus SAFR-032 spores.</title>
        <authorList>
            <person name="Tirumalai M.R."/>
            <person name="Rastogi R."/>
            <person name="Zamani N."/>
            <person name="O'Bryant Williams E."/>
            <person name="Allen S."/>
            <person name="Diouf F."/>
            <person name="Kwende S."/>
            <person name="Weinstock G.M."/>
            <person name="Venkateswaran K.J."/>
            <person name="Fox G.E."/>
        </authorList>
    </citation>
    <scope>NUCLEOTIDE SEQUENCE [LARGE SCALE GENOMIC DNA]</scope>
    <source>
        <strain evidence="1 2">SAFR-032</strain>
    </source>
</reference>
<reference evidence="1 2" key="2">
    <citation type="journal article" date="2013" name="Extremophiles">
        <title>An ICEBs1-like element may be associated with the extreme radiation and desiccation resistance of Bacillus pumilus SAFR-032 spores.</title>
        <authorList>
            <person name="Tirumalai M.R."/>
            <person name="Fox G.E."/>
        </authorList>
    </citation>
    <scope>NUCLEOTIDE SEQUENCE [LARGE SCALE GENOMIC DNA]</scope>
    <source>
        <strain evidence="1 2">SAFR-032</strain>
    </source>
</reference>
<dbReference type="Proteomes" id="UP000001355">
    <property type="component" value="Chromosome"/>
</dbReference>
<accession>A8FH57</accession>
<evidence type="ECO:0008006" key="3">
    <source>
        <dbReference type="Google" id="ProtNLM"/>
    </source>
</evidence>
<protein>
    <recommendedName>
        <fullName evidence="3">Teichoic acid biosynthesis protein</fullName>
    </recommendedName>
</protein>
<proteinExistence type="predicted"/>
<keyword evidence="2" id="KW-1185">Reference proteome</keyword>
<gene>
    <name evidence="1" type="ordered locus">BPUM_2919</name>
</gene>
<organism evidence="1 2">
    <name type="scientific">Bacillus pumilus (strain SAFR-032)</name>
    <dbReference type="NCBI Taxonomy" id="315750"/>
    <lineage>
        <taxon>Bacteria</taxon>
        <taxon>Bacillati</taxon>
        <taxon>Bacillota</taxon>
        <taxon>Bacilli</taxon>
        <taxon>Bacillales</taxon>
        <taxon>Bacillaceae</taxon>
        <taxon>Bacillus</taxon>
    </lineage>
</organism>
<dbReference type="eggNOG" id="ENOG5030RCT">
    <property type="taxonomic scope" value="Bacteria"/>
</dbReference>
<dbReference type="HOGENOM" id="CLU_406427_0_0_9"/>
<evidence type="ECO:0000313" key="2">
    <source>
        <dbReference type="Proteomes" id="UP000001355"/>
    </source>
</evidence>
<dbReference type="RefSeq" id="WP_012011178.1">
    <property type="nucleotide sequence ID" value="NC_009848.4"/>
</dbReference>
<dbReference type="OrthoDB" id="2005670at2"/>
<reference evidence="1 2" key="1">
    <citation type="journal article" date="2007" name="PLoS ONE">
        <title>Paradoxical DNA repair and peroxide resistance gene conservation in Bacillus pumilus SAFR-032.</title>
        <authorList>
            <person name="Gioia J."/>
            <person name="Yerrapragada S."/>
            <person name="Qin X."/>
            <person name="Jiang H."/>
            <person name="Igboeli O.C."/>
            <person name="Muzny D."/>
            <person name="Dugan-Rocha S."/>
            <person name="Ding Y."/>
            <person name="Hawes A."/>
            <person name="Liu W."/>
            <person name="Perez L."/>
            <person name="Kovar C."/>
            <person name="Dinh H."/>
            <person name="Lee S."/>
            <person name="Nazareth L."/>
            <person name="Blyth P."/>
            <person name="Holder M."/>
            <person name="Buhay C."/>
            <person name="Tirumalai M.R."/>
            <person name="Liu Y."/>
            <person name="Dasgupta I."/>
            <person name="Bokhetache L."/>
            <person name="Fujita M."/>
            <person name="Karouia F."/>
            <person name="Eswara Moorthy P."/>
            <person name="Siefert J."/>
            <person name="Uzman A."/>
            <person name="Buzumbo P."/>
            <person name="Verma A."/>
            <person name="Zwiya H."/>
            <person name="McWilliams B.D."/>
            <person name="Olowu A."/>
            <person name="Clinkenbeard K.D."/>
            <person name="Newcombe D."/>
            <person name="Golebiewski L."/>
            <person name="Petrosino J.F."/>
            <person name="Nicholson W.L."/>
            <person name="Fox G.E."/>
            <person name="Venkateswaran K."/>
            <person name="Highlander S.K."/>
            <person name="Weinstock G.M."/>
        </authorList>
    </citation>
    <scope>NUCLEOTIDE SEQUENCE [LARGE SCALE GENOMIC DNA]</scope>
    <source>
        <strain evidence="1 2">SAFR-032</strain>
    </source>
</reference>
<dbReference type="InterPro" id="IPR046237">
    <property type="entry name" value="DUF6270"/>
</dbReference>
<name>A8FH57_BACP2</name>
<dbReference type="EMBL" id="CP000813">
    <property type="protein sequence ID" value="ABV63574.1"/>
    <property type="molecule type" value="Genomic_DNA"/>
</dbReference>
<dbReference type="AlphaFoldDB" id="A8FH57"/>
<dbReference type="KEGG" id="bpu:BPUM_2919"/>
<sequence length="667" mass="78211">MHASIASYIFNKQTGDMEMRIKCDTTSNSMTLLWQKRQSSRNLNLYGGVYFQSAINNGIAEFKMNVNEILDISTLNDKEIIWDCFYVNGNEKVGISFPEVNSSFEYHFFEKSHLYKIIPFVTRGAKTLALFMKTAEIQSSISFLEIQNNRINGILEIESNEIDIQHLQAYLCLRKRNHNSLTEYTQEVSTKLIYKENKYQIKGEFKEFFNNLSNHTLWDIFVKLENSNNSVYVSTICEQSSHIKVDFNDFFYSINVLSTLSHNRVTLRISQKEMVSLVDSVLESQDHFYIKGKLPKLGSGMTYSLVSKLRGEVADSFEYFNENEKAISTTDNLTFDIKVSIAELISNFKDRDIWDLFIRYRQDNELFYDIPLSSNNNQKLSSSNKRVTLFVNGSQSYSIWVNVDRAPGDNLTNVAVLGTCYSRNAFNTSDYFNPYYKKLYKCSYTQFHSNIMSLVSDPVEFNESEFLDCGLKPSDIKYIRSDFEKDFFENLIESKAEYLIIDFYVDACREVIQIKENANITLNYLLPRTKYFKQIKNKHVISHTNNEEYFDLWKENIKLFVERLLGIMPANKIILNRGRLTTKYLDSNNKINYFPDQDIIKRNNILWDRMEHYLLNLIPKIKIIDMRDTSFVGHYNHPFGKSYAHYESGYYKEFLSKLNEIVLMDKK</sequence>
<evidence type="ECO:0000313" key="1">
    <source>
        <dbReference type="EMBL" id="ABV63574.1"/>
    </source>
</evidence>
<dbReference type="Pfam" id="PF19786">
    <property type="entry name" value="DUF6270"/>
    <property type="match status" value="1"/>
</dbReference>
<dbReference type="GeneID" id="5622207"/>